<dbReference type="InterPro" id="IPR011621">
    <property type="entry name" value="Metal-dep_PHydrolase_7TM_intra"/>
</dbReference>
<dbReference type="Pfam" id="PF07698">
    <property type="entry name" value="7TM-7TMR_HD"/>
    <property type="match status" value="1"/>
</dbReference>
<feature type="transmembrane region" description="Helical" evidence="1">
    <location>
        <begin position="408"/>
        <end position="426"/>
    </location>
</feature>
<feature type="domain" description="HD/PDEase" evidence="2">
    <location>
        <begin position="515"/>
        <end position="672"/>
    </location>
</feature>
<accession>A0A1F5FHU9</accession>
<feature type="transmembrane region" description="Helical" evidence="1">
    <location>
        <begin position="336"/>
        <end position="359"/>
    </location>
</feature>
<evidence type="ECO:0000256" key="1">
    <source>
        <dbReference type="SAM" id="Phobius"/>
    </source>
</evidence>
<feature type="transmembrane region" description="Helical" evidence="1">
    <location>
        <begin position="466"/>
        <end position="486"/>
    </location>
</feature>
<dbReference type="CDD" id="cd00077">
    <property type="entry name" value="HDc"/>
    <property type="match status" value="1"/>
</dbReference>
<evidence type="ECO:0000313" key="4">
    <source>
        <dbReference type="Proteomes" id="UP000177187"/>
    </source>
</evidence>
<dbReference type="Pfam" id="PF07697">
    <property type="entry name" value="7TMR-HDED"/>
    <property type="match status" value="1"/>
</dbReference>
<dbReference type="InterPro" id="IPR003607">
    <property type="entry name" value="HD/PDEase_dom"/>
</dbReference>
<organism evidence="3 4">
    <name type="scientific">Candidatus Coatesbacteria bacterium RBG_13_66_14</name>
    <dbReference type="NCBI Taxonomy" id="1817816"/>
    <lineage>
        <taxon>Bacteria</taxon>
        <taxon>Candidatus Coatesiibacteriota</taxon>
    </lineage>
</organism>
<dbReference type="SMART" id="SM00471">
    <property type="entry name" value="HDc"/>
    <property type="match status" value="1"/>
</dbReference>
<keyword evidence="1" id="KW-0812">Transmembrane</keyword>
<dbReference type="NCBIfam" id="TIGR00277">
    <property type="entry name" value="HDIG"/>
    <property type="match status" value="1"/>
</dbReference>
<evidence type="ECO:0000259" key="2">
    <source>
        <dbReference type="SMART" id="SM00471"/>
    </source>
</evidence>
<dbReference type="EMBL" id="MFAF01000015">
    <property type="protein sequence ID" value="OGD79162.1"/>
    <property type="molecule type" value="Genomic_DNA"/>
</dbReference>
<dbReference type="InterPro" id="IPR052722">
    <property type="entry name" value="PgpH_phosphodiesterase"/>
</dbReference>
<keyword evidence="1" id="KW-0472">Membrane</keyword>
<sequence length="744" mass="81896">MSRENKIQPFRLSGPDFFKRFLVGAGIITVLAVLTFPSKTLYSFDLQVGDVASEDVISPIKYPVLKTPGELEKELARKRASVRSAYVYSEDELQGSWREFANLMDDLEQAFEEPGGAEAQGYKDLATSLEGRYRLTISTELLRRLDRSDELFDELANLPYSLQDTFKGGVIEDRKRLSEADIANGILLRYPGDELFYGLNYSQIADLETVRGEITDLLEPRLATPALTEELVTLALGFCRPTIYLDEKATRERLEAAEASVDRVAFWVSENERIATDHEVVTPEVYRKLEALEAFRTSQGIVYVTLGRAAIIAVFLFIFGFFLYKYRRETFSDMRSWILIGLVLILTVGLSQALVTAFFQRVPQIGYLLPAALAGVLLATLLDVSIAVVGVLVVSVLLGLLTGFEVRYLFVFLTGGLAAVISASTLRHRSSLYWISLKVAGAKLLIIAAIGLSVSDTWTATLSNAVLGTVGAIIGVFLASLVLPLFENLFHVTTPVKLLELSDLNQPVLARLKQEAPGTFYHSLNVGILAEAAAGAVGANALLARVGAYYHDIGKLTKPEYFSENNPEQASKHENLSPSMSTLVIKSHVKEGIELAKRHRLPRGIVDFIAEHHGTGLISFFYQQALRLDEHKSLDKDDFRYPGPLTQSKETAIVMLADAVESASRTLSNTSVSAIRLLVRNVVNSRFMDGQLAECDLTLADLSTISDSFASTLTGILHSRVEYPEEISAKDAVETGEENGEEGA</sequence>
<evidence type="ECO:0000313" key="3">
    <source>
        <dbReference type="EMBL" id="OGD79162.1"/>
    </source>
</evidence>
<gene>
    <name evidence="3" type="ORF">A2Y64_08475</name>
</gene>
<dbReference type="PANTHER" id="PTHR36442:SF1">
    <property type="entry name" value="CYCLIC-DI-AMP PHOSPHODIESTERASE PGPH"/>
    <property type="match status" value="1"/>
</dbReference>
<dbReference type="Proteomes" id="UP000177187">
    <property type="component" value="Unassembled WGS sequence"/>
</dbReference>
<keyword evidence="1" id="KW-1133">Transmembrane helix</keyword>
<reference evidence="3 4" key="1">
    <citation type="journal article" date="2016" name="Nat. Commun.">
        <title>Thousands of microbial genomes shed light on interconnected biogeochemical processes in an aquifer system.</title>
        <authorList>
            <person name="Anantharaman K."/>
            <person name="Brown C.T."/>
            <person name="Hug L.A."/>
            <person name="Sharon I."/>
            <person name="Castelle C.J."/>
            <person name="Probst A.J."/>
            <person name="Thomas B.C."/>
            <person name="Singh A."/>
            <person name="Wilkins M.J."/>
            <person name="Karaoz U."/>
            <person name="Brodie E.L."/>
            <person name="Williams K.H."/>
            <person name="Hubbard S.S."/>
            <person name="Banfield J.F."/>
        </authorList>
    </citation>
    <scope>NUCLEOTIDE SEQUENCE [LARGE SCALE GENOMIC DNA]</scope>
</reference>
<dbReference type="InterPro" id="IPR006675">
    <property type="entry name" value="HDIG_dom"/>
</dbReference>
<comment type="caution">
    <text evidence="3">The sequence shown here is derived from an EMBL/GenBank/DDBJ whole genome shotgun (WGS) entry which is preliminary data.</text>
</comment>
<dbReference type="InterPro" id="IPR006674">
    <property type="entry name" value="HD_domain"/>
</dbReference>
<name>A0A1F5FHU9_9BACT</name>
<dbReference type="PANTHER" id="PTHR36442">
    <property type="entry name" value="CYCLIC-DI-AMP PHOSPHODIESTERASE PGPH"/>
    <property type="match status" value="1"/>
</dbReference>
<feature type="transmembrane region" description="Helical" evidence="1">
    <location>
        <begin position="432"/>
        <end position="454"/>
    </location>
</feature>
<feature type="transmembrane region" description="Helical" evidence="1">
    <location>
        <begin position="301"/>
        <end position="324"/>
    </location>
</feature>
<protein>
    <recommendedName>
        <fullName evidence="2">HD/PDEase domain-containing protein</fullName>
    </recommendedName>
</protein>
<dbReference type="Gene3D" id="1.10.3210.10">
    <property type="entry name" value="Hypothetical protein af1432"/>
    <property type="match status" value="1"/>
</dbReference>
<proteinExistence type="predicted"/>
<feature type="transmembrane region" description="Helical" evidence="1">
    <location>
        <begin position="371"/>
        <end position="401"/>
    </location>
</feature>
<dbReference type="InterPro" id="IPR011624">
    <property type="entry name" value="Metal-dep_PHydrolase_7TM_extra"/>
</dbReference>
<dbReference type="SUPFAM" id="SSF109604">
    <property type="entry name" value="HD-domain/PDEase-like"/>
    <property type="match status" value="1"/>
</dbReference>
<dbReference type="STRING" id="1817816.A2Y64_08475"/>
<dbReference type="Pfam" id="PF01966">
    <property type="entry name" value="HD"/>
    <property type="match status" value="1"/>
</dbReference>
<dbReference type="AlphaFoldDB" id="A0A1F5FHU9"/>
<feature type="transmembrane region" description="Helical" evidence="1">
    <location>
        <begin position="21"/>
        <end position="38"/>
    </location>
</feature>